<sequence>MQLFDGFGADDSTYRALSLILEAWDEGTESGVPNEQMAYAALFTALTDLVSQFGEEAVVDLANGLERRIRVGEFTLHRTRQ</sequence>
<reference evidence="1 2" key="1">
    <citation type="submission" date="2019-11" db="EMBL/GenBank/DDBJ databases">
        <title>Identification of a novel strain.</title>
        <authorList>
            <person name="Xu Q."/>
            <person name="Wang G."/>
        </authorList>
    </citation>
    <scope>NUCLEOTIDE SEQUENCE [LARGE SCALE GENOMIC DNA]</scope>
    <source>
        <strain evidence="2">xq</strain>
    </source>
</reference>
<protein>
    <submittedName>
        <fullName evidence="1">Uncharacterized protein</fullName>
    </submittedName>
</protein>
<dbReference type="EMBL" id="WMBQ01000002">
    <property type="protein sequence ID" value="MTD95899.1"/>
    <property type="molecule type" value="Genomic_DNA"/>
</dbReference>
<accession>A0A6I3KN51</accession>
<dbReference type="Proteomes" id="UP000440694">
    <property type="component" value="Unassembled WGS sequence"/>
</dbReference>
<dbReference type="RefSeq" id="WP_154740383.1">
    <property type="nucleotide sequence ID" value="NZ_WMBQ01000002.1"/>
</dbReference>
<evidence type="ECO:0000313" key="2">
    <source>
        <dbReference type="Proteomes" id="UP000440694"/>
    </source>
</evidence>
<comment type="caution">
    <text evidence="1">The sequence shown here is derived from an EMBL/GenBank/DDBJ whole genome shotgun (WGS) entry which is preliminary data.</text>
</comment>
<dbReference type="AlphaFoldDB" id="A0A6I3KN51"/>
<gene>
    <name evidence="1" type="ORF">GIW81_16290</name>
</gene>
<organism evidence="1 2">
    <name type="scientific">Hyphomicrobium album</name>
    <dbReference type="NCBI Taxonomy" id="2665159"/>
    <lineage>
        <taxon>Bacteria</taxon>
        <taxon>Pseudomonadati</taxon>
        <taxon>Pseudomonadota</taxon>
        <taxon>Alphaproteobacteria</taxon>
        <taxon>Hyphomicrobiales</taxon>
        <taxon>Hyphomicrobiaceae</taxon>
        <taxon>Hyphomicrobium</taxon>
    </lineage>
</organism>
<keyword evidence="2" id="KW-1185">Reference proteome</keyword>
<proteinExistence type="predicted"/>
<evidence type="ECO:0000313" key="1">
    <source>
        <dbReference type="EMBL" id="MTD95899.1"/>
    </source>
</evidence>
<name>A0A6I3KN51_9HYPH</name>